<dbReference type="InterPro" id="IPR012337">
    <property type="entry name" value="RNaseH-like_sf"/>
</dbReference>
<dbReference type="GO" id="GO:0003964">
    <property type="term" value="F:RNA-directed DNA polymerase activity"/>
    <property type="evidence" value="ECO:0007669"/>
    <property type="project" value="UniProtKB-KW"/>
</dbReference>
<sequence length="1919" mass="218930">MTPRAVLLKSGLKPLSTARSVYTAHPKPTVHCARPKTYFYKSAQFTVQRPFYKKPPLTNMHFNHKVNTVRTRIVNTAWSYRTPVNTVRPRVVNTARPFTAQVNTVKANGVNVSNLQMYDKGFVDSGCSRHMTGNIAYLLNFKEFDGGHVTFRGGAYGGRIFGKGTLKTDSLDFDDLPDESQILLKIPREDNMYSFDMKNIVPKNSLTCLAAKATLDESMLWHRRLGHINVKNINKLVKENLVRGLPLQRFENDQTCVACLKGKQHRASCKSKVMNPITKPLFRLHMDLFGPTFVSSLMHKRYCLVITDDYSRFTWVFFLATKDETSEILKNFIIQIENLVDQKIKIIRCDNGTEFKNKVMDNFCKEKGIRRENGVAERRNRTLIEAVRTMLADSKLPTTFWAEAVSTTCYVQNRVLIVKPHNKTPYELFRGIKPAQSFMKPFGCHVTILNTLDSLGKFDGKSDEVTAGTSTNESVGTQKDQNAGTFLEKCETIQECIVMPIWKDASYFDSSSKDVGNDDPKSATKDPKHVEDGPSNENDGKDKSEDDSSTKQDNTADQPVNTVSPGLNTGGIKLNTVGSSVNTATPKDMVGPSSSLEATHDEFFNDEDASDVNLGNIPKSYEVPTTPHTRINIKYPLSNVIGDTQSSLQTRRIKEPAPEQGFLSAVYEAKTDEDLHTCLFACFLSQEEPKRISKALNLPKGHRAIGTKWVFRNKKDEKGIVIRNKTRLVVQGHTQEKGIDYDEVFAPVARIEAIRLFLAYASFMGFMVYQIDVKSAFLNDQIEEEVYVCQPLGFEDPDYLDKVYRVMKTLYGLHQAPRACDVQSAFVANRQILDRPFILNELLSWCKFKKLNGMIFKVYFEKAFDFVKWDYLDETLKAFSFDLNRRQWISSWPNNAMGSVLVNDSPTLEFQFHKGLKQGLKINLHKSKLMGIGVSSNVVAAAASLIGCSILTAPFNYLGVKVGSNMSRINSWDDVISKVSSRLSKWKLKLLSIGGRLTLLKSVLTSIPLYHMSIFKVPIGVLNHLESIRRNFFYGVDGSDRKLAWIGWNMVLTSKKNGGLGVSSFFAHNRALLFKWVWRFLTDGSSLWTRFIKAIFGNKGALDTHKLIHRRSLWQDVILAIHSLQSKGEVALKILYKRMPRGGVEQENYGLLCSKVADLRVCLDRLPTRANLSLRGIDIPSIACPLCNSAVESTSHIFFACPLARQVWRKILIWWDLEDVAFNSYNEWLIWIVNIRLHKQLKVFLEVVASNFNGVLLLAKILANRLVTVLDGLVNEVQSAFVTDRQILDGPFMLNEIVQWCKKRNKQAMIFKVDFEKAFDSVRWDFLEDIMRKFGFGDKWCMWIRSCLRSSRGSVIVNGSPTEEFQFYRGLKQGDPLSPFLFILIMESLHISFQRVVDAGMFKGNIDTITRVLKVLYRASGLRINMQKSKLMGISVENVLVKQAASKIGCLVLKTPFQYLGCKVGDLMSRVQSWKDIINGMENRLSRWKLKTLSIGGRLTLIKSVLGAINIYHLSMYKVPMQVLQKLESMRARFFNGADVNTRKQSWIRWKSVLASKDVGGLGVSSLFALNRALMFKWVWRFISQKNSLWARVISALHGDNGKIGKHFIPTYPSTWLSIVQEFEALKMQGLDLLSYINPKLGNGQNTSFWDVPWRGDMALKEKAPRIFALESLKGISVAEKLSHEGLDSSLRRKPRGGAEQFQMEMLKDIIHDCMLSNSKDRWSWTLDGSGDFTVSSARKVIDNHYLPKGTSKTRWIKEVPIKINIHAWKVKNDGLPTRFNISRRGMEIDSILCPVCDRLVESSRHLFFSCSFIRDIMVKISRWWEVDHRDVDSFDDWREWLKTIRLPLKVKDVFEGICAIVWWYTWNWRNKKIFGIETPSKAYIFDEIVSRSFHWVRSRSKASFSWNEWLKNPNLISL</sequence>
<dbReference type="CDD" id="cd01650">
    <property type="entry name" value="RT_nLTR_like"/>
    <property type="match status" value="1"/>
</dbReference>
<dbReference type="InterPro" id="IPR026960">
    <property type="entry name" value="RVT-Znf"/>
</dbReference>
<keyword evidence="4" id="KW-1185">Reference proteome</keyword>
<dbReference type="Pfam" id="PF07727">
    <property type="entry name" value="RVT_2"/>
    <property type="match status" value="1"/>
</dbReference>
<evidence type="ECO:0000256" key="1">
    <source>
        <dbReference type="SAM" id="MobiDB-lite"/>
    </source>
</evidence>
<dbReference type="InterPro" id="IPR043502">
    <property type="entry name" value="DNA/RNA_pol_sf"/>
</dbReference>
<dbReference type="Pfam" id="PF00665">
    <property type="entry name" value="rve"/>
    <property type="match status" value="1"/>
</dbReference>
<organism evidence="3 4">
    <name type="scientific">Tanacetum coccineum</name>
    <dbReference type="NCBI Taxonomy" id="301880"/>
    <lineage>
        <taxon>Eukaryota</taxon>
        <taxon>Viridiplantae</taxon>
        <taxon>Streptophyta</taxon>
        <taxon>Embryophyta</taxon>
        <taxon>Tracheophyta</taxon>
        <taxon>Spermatophyta</taxon>
        <taxon>Magnoliopsida</taxon>
        <taxon>eudicotyledons</taxon>
        <taxon>Gunneridae</taxon>
        <taxon>Pentapetalae</taxon>
        <taxon>asterids</taxon>
        <taxon>campanulids</taxon>
        <taxon>Asterales</taxon>
        <taxon>Asteraceae</taxon>
        <taxon>Asteroideae</taxon>
        <taxon>Anthemideae</taxon>
        <taxon>Anthemidinae</taxon>
        <taxon>Tanacetum</taxon>
    </lineage>
</organism>
<dbReference type="Gene3D" id="3.30.420.10">
    <property type="entry name" value="Ribonuclease H-like superfamily/Ribonuclease H"/>
    <property type="match status" value="1"/>
</dbReference>
<keyword evidence="3" id="KW-0808">Transferase</keyword>
<proteinExistence type="predicted"/>
<dbReference type="PROSITE" id="PS50994">
    <property type="entry name" value="INTEGRASE"/>
    <property type="match status" value="1"/>
</dbReference>
<dbReference type="InterPro" id="IPR013103">
    <property type="entry name" value="RVT_2"/>
</dbReference>
<dbReference type="Proteomes" id="UP001151760">
    <property type="component" value="Unassembled WGS sequence"/>
</dbReference>
<feature type="domain" description="Integrase catalytic" evidence="2">
    <location>
        <begin position="276"/>
        <end position="433"/>
    </location>
</feature>
<gene>
    <name evidence="3" type="ORF">Tco_1029589</name>
</gene>
<dbReference type="Pfam" id="PF13976">
    <property type="entry name" value="gag_pre-integrs"/>
    <property type="match status" value="1"/>
</dbReference>
<dbReference type="SUPFAM" id="SSF56672">
    <property type="entry name" value="DNA/RNA polymerases"/>
    <property type="match status" value="1"/>
</dbReference>
<dbReference type="SUPFAM" id="SSF53098">
    <property type="entry name" value="Ribonuclease H-like"/>
    <property type="match status" value="1"/>
</dbReference>
<dbReference type="EMBL" id="BQNB010018064">
    <property type="protein sequence ID" value="GJT70303.1"/>
    <property type="molecule type" value="Genomic_DNA"/>
</dbReference>
<accession>A0ABQ5G3V3</accession>
<feature type="compositionally biased region" description="Polar residues" evidence="1">
    <location>
        <begin position="576"/>
        <end position="585"/>
    </location>
</feature>
<comment type="caution">
    <text evidence="3">The sequence shown here is derived from an EMBL/GenBank/DDBJ whole genome shotgun (WGS) entry which is preliminary data.</text>
</comment>
<dbReference type="PANTHER" id="PTHR33116">
    <property type="entry name" value="REVERSE TRANSCRIPTASE ZINC-BINDING DOMAIN-CONTAINING PROTEIN-RELATED-RELATED"/>
    <property type="match status" value="1"/>
</dbReference>
<reference evidence="3" key="1">
    <citation type="journal article" date="2022" name="Int. J. Mol. Sci.">
        <title>Draft Genome of Tanacetum Coccineum: Genomic Comparison of Closely Related Tanacetum-Family Plants.</title>
        <authorList>
            <person name="Yamashiro T."/>
            <person name="Shiraishi A."/>
            <person name="Nakayama K."/>
            <person name="Satake H."/>
        </authorList>
    </citation>
    <scope>NUCLEOTIDE SEQUENCE</scope>
</reference>
<name>A0ABQ5G3V3_9ASTR</name>
<keyword evidence="3" id="KW-0548">Nucleotidyltransferase</keyword>
<feature type="compositionally biased region" description="Polar residues" evidence="1">
    <location>
        <begin position="551"/>
        <end position="567"/>
    </location>
</feature>
<evidence type="ECO:0000313" key="4">
    <source>
        <dbReference type="Proteomes" id="UP001151760"/>
    </source>
</evidence>
<dbReference type="InterPro" id="IPR036397">
    <property type="entry name" value="RNaseH_sf"/>
</dbReference>
<evidence type="ECO:0000313" key="3">
    <source>
        <dbReference type="EMBL" id="GJT70303.1"/>
    </source>
</evidence>
<keyword evidence="3" id="KW-0695">RNA-directed DNA polymerase</keyword>
<dbReference type="InterPro" id="IPR000477">
    <property type="entry name" value="RT_dom"/>
</dbReference>
<dbReference type="Pfam" id="PF13966">
    <property type="entry name" value="zf-RVT"/>
    <property type="match status" value="2"/>
</dbReference>
<dbReference type="Pfam" id="PF00078">
    <property type="entry name" value="RVT_1"/>
    <property type="match status" value="1"/>
</dbReference>
<dbReference type="PANTHER" id="PTHR33116:SF77">
    <property type="entry name" value="RNA-DIRECTED DNA POLYMERASE"/>
    <property type="match status" value="1"/>
</dbReference>
<feature type="region of interest" description="Disordered" evidence="1">
    <location>
        <begin position="510"/>
        <end position="592"/>
    </location>
</feature>
<reference evidence="3" key="2">
    <citation type="submission" date="2022-01" db="EMBL/GenBank/DDBJ databases">
        <authorList>
            <person name="Yamashiro T."/>
            <person name="Shiraishi A."/>
            <person name="Satake H."/>
            <person name="Nakayama K."/>
        </authorList>
    </citation>
    <scope>NUCLEOTIDE SEQUENCE</scope>
</reference>
<protein>
    <submittedName>
        <fullName evidence="3">RNA-directed DNA polymerase, eukaryota, reverse transcriptase zinc-binding domain protein</fullName>
    </submittedName>
</protein>
<feature type="compositionally biased region" description="Basic and acidic residues" evidence="1">
    <location>
        <begin position="511"/>
        <end position="550"/>
    </location>
</feature>
<dbReference type="InterPro" id="IPR025724">
    <property type="entry name" value="GAG-pre-integrase_dom"/>
</dbReference>
<dbReference type="InterPro" id="IPR001584">
    <property type="entry name" value="Integrase_cat-core"/>
</dbReference>
<evidence type="ECO:0000259" key="2">
    <source>
        <dbReference type="PROSITE" id="PS50994"/>
    </source>
</evidence>